<dbReference type="Proteomes" id="UP000266113">
    <property type="component" value="Unassembled WGS sequence"/>
</dbReference>
<comment type="caution">
    <text evidence="2">The sequence shown here is derived from an EMBL/GenBank/DDBJ whole genome shotgun (WGS) entry which is preliminary data.</text>
</comment>
<dbReference type="Pfam" id="PF02498">
    <property type="entry name" value="Bro-N"/>
    <property type="match status" value="2"/>
</dbReference>
<accession>A0A398E297</accession>
<reference evidence="2 3" key="1">
    <citation type="submission" date="2018-09" db="EMBL/GenBank/DDBJ databases">
        <title>Discovery and Ecogenomic Context for Candidatus Cryosericales, a Global Caldiserica Order Active in Thawing Permafrost.</title>
        <authorList>
            <person name="Martinez M.A."/>
            <person name="Woodcroft B.J."/>
            <person name="Ignacio Espinoza J.C."/>
            <person name="Zayed A."/>
            <person name="Singleton C.M."/>
            <person name="Boyd J."/>
            <person name="Li Y.-F."/>
            <person name="Purvine S."/>
            <person name="Maughan H."/>
            <person name="Hodgkins S.B."/>
            <person name="Anderson D."/>
            <person name="Sederholm M."/>
            <person name="Temperton B."/>
            <person name="Saleska S.R."/>
            <person name="Tyson G.W."/>
            <person name="Rich V.I."/>
        </authorList>
    </citation>
    <scope>NUCLEOTIDE SEQUENCE [LARGE SCALE GENOMIC DNA]</scope>
    <source>
        <strain evidence="2 3">SMC1</strain>
    </source>
</reference>
<keyword evidence="3" id="KW-1185">Reference proteome</keyword>
<dbReference type="AlphaFoldDB" id="A0A398E297"/>
<feature type="domain" description="Bro-N" evidence="1">
    <location>
        <begin position="3"/>
        <end position="207"/>
    </location>
</feature>
<organism evidence="2 3">
    <name type="scientific">Candidatus Cryosericum septentrionale</name>
    <dbReference type="NCBI Taxonomy" id="2290913"/>
    <lineage>
        <taxon>Bacteria</taxon>
        <taxon>Pseudomonadati</taxon>
        <taxon>Caldisericota/Cryosericota group</taxon>
        <taxon>Candidatus Cryosericota</taxon>
        <taxon>Candidatus Cryosericia</taxon>
        <taxon>Candidatus Cryosericales</taxon>
        <taxon>Candidatus Cryosericaceae</taxon>
        <taxon>Candidatus Cryosericum</taxon>
    </lineage>
</organism>
<evidence type="ECO:0000313" key="2">
    <source>
        <dbReference type="EMBL" id="RIE17704.1"/>
    </source>
</evidence>
<sequence>MPNSELRLFQFNTSPVRTVMVNGEPWFVAKDISDVLEFRDTANALRSLEDCEKDLHIVETLGGDQSMTRSEKGTSNVGTLGEIQSIQELESSAKGECKAPTLGTTQSIQRLEDLEKGVGLIYTLDGDQSTSDLTKGVHSMDTLRGEQSIPDSMRGVTSMNSLGGNQSMTIVAEAEMYKLVFTSREPHAEAFTNWVVSEVLPAIRKTGSYSAVTTESELPTTFSPALYLAAKQQEKIEEQHVRLVSSCAVLSTCS</sequence>
<dbReference type="EMBL" id="QXIY01000001">
    <property type="protein sequence ID" value="RIE17704.1"/>
    <property type="molecule type" value="Genomic_DNA"/>
</dbReference>
<name>A0A398E297_9BACT</name>
<dbReference type="PANTHER" id="PTHR36180">
    <property type="entry name" value="DNA-BINDING PROTEIN-RELATED-RELATED"/>
    <property type="match status" value="1"/>
</dbReference>
<dbReference type="SMART" id="SM01040">
    <property type="entry name" value="Bro-N"/>
    <property type="match status" value="1"/>
</dbReference>
<dbReference type="PANTHER" id="PTHR36180:SF2">
    <property type="entry name" value="BRO FAMILY PROTEIN"/>
    <property type="match status" value="1"/>
</dbReference>
<protein>
    <recommendedName>
        <fullName evidence="1">Bro-N domain-containing protein</fullName>
    </recommendedName>
</protein>
<proteinExistence type="predicted"/>
<dbReference type="InterPro" id="IPR003497">
    <property type="entry name" value="BRO_N_domain"/>
</dbReference>
<dbReference type="PROSITE" id="PS51750">
    <property type="entry name" value="BRO_N"/>
    <property type="match status" value="1"/>
</dbReference>
<gene>
    <name evidence="2" type="ORF">SMC1_00530</name>
</gene>
<evidence type="ECO:0000259" key="1">
    <source>
        <dbReference type="PROSITE" id="PS51750"/>
    </source>
</evidence>
<evidence type="ECO:0000313" key="3">
    <source>
        <dbReference type="Proteomes" id="UP000266113"/>
    </source>
</evidence>
<dbReference type="OrthoDB" id="9812611at2"/>